<dbReference type="GO" id="GO:0061689">
    <property type="term" value="C:tricellular tight junction"/>
    <property type="evidence" value="ECO:0007669"/>
    <property type="project" value="TreeGrafter"/>
</dbReference>
<keyword evidence="1 8" id="KW-0812">Transmembrane</keyword>
<sequence>MFLIFVVTVLMATGSTMAISVQCPVKRYVVILFQPVTLTCNFQTSSTQPPVITWRYKSYCRDPIQAALNPSSADNILSQNNPNYNANIECADNMRTVRIVASKQGSAVTLGEAYQGRKVSILNSEFDFCDFKCDVCEGGKRTGVCAYVCLSLSVCVLLPLQGSYIRVSLVCCQCPLLKPTLLISLDADLNLAQTAWGDSGVYVCSVVSSQDLTGNSEDYTELIVLDWLLVVLVVFGFLLLLLLIAICWCQCCPHTCCCYIRCPCCPEKCCCPRALYEAGKAVKSGIPSNYAPTLYAPSMYAQPPYGGVMQQPGIPMLPLPQGMGGPPLHPNGYGRDYDGASSVGHGSQVPLLHDQDSGAGDQTRSGYRIQVDPDGNATRAIYYMERQLANLDPTRSGDAAGNYNRLDGGMSEVSSLHDDPRGRGGGRSQAPPLATVYDQDEAMSTISSVSTHGQRGRDDYPRRGGGPSPHKGAHGRARSMDNLDDIARRDRYPRDPRDPRDDYPPHRRDGGGARERRGSDDDFSSRGRDFDNRRRREPSPDDRRRGGSPVSGLQGRRSRSRDDLMDIERDRERGGGRGGGRDAYDDSFLREAMEKKRLGEQQRARSRERLDSDSERSDRGRAPRGPPPLPLSPPSNYPDRRYDDNYPAPHPSPYISDDESLTSSKKSNLRKNGAVSRESLVV</sequence>
<dbReference type="PANTHER" id="PTHR15923:SF1">
    <property type="entry name" value="LIPOLYSIS-STIMULATED LIPOPROTEIN RECEPTOR"/>
    <property type="match status" value="1"/>
</dbReference>
<dbReference type="GO" id="GO:0060856">
    <property type="term" value="P:establishment of blood-brain barrier"/>
    <property type="evidence" value="ECO:0007669"/>
    <property type="project" value="TreeGrafter"/>
</dbReference>
<dbReference type="GO" id="GO:1904274">
    <property type="term" value="P:tricellular tight junction assembly"/>
    <property type="evidence" value="ECO:0007669"/>
    <property type="project" value="TreeGrafter"/>
</dbReference>
<protein>
    <submittedName>
        <fullName evidence="11">Lipolysis stimulated lipoprotein receptor</fullName>
    </submittedName>
</protein>
<reference evidence="11" key="1">
    <citation type="submission" date="2025-08" db="UniProtKB">
        <authorList>
            <consortium name="Ensembl"/>
        </authorList>
    </citation>
    <scope>IDENTIFICATION</scope>
</reference>
<keyword evidence="9" id="KW-0732">Signal</keyword>
<feature type="compositionally biased region" description="Basic and acidic residues" evidence="7">
    <location>
        <begin position="560"/>
        <end position="621"/>
    </location>
</feature>
<evidence type="ECO:0000256" key="5">
    <source>
        <dbReference type="ARBA" id="ARBA00023319"/>
    </source>
</evidence>
<evidence type="ECO:0000313" key="11">
    <source>
        <dbReference type="Ensembl" id="ENSOKIP00005089024.1"/>
    </source>
</evidence>
<feature type="transmembrane region" description="Helical" evidence="8">
    <location>
        <begin position="222"/>
        <end position="246"/>
    </location>
</feature>
<feature type="chain" id="PRO_5034311848" evidence="9">
    <location>
        <begin position="19"/>
        <end position="682"/>
    </location>
</feature>
<gene>
    <name evidence="11" type="primary">LOC109909440</name>
</gene>
<keyword evidence="12" id="KW-1185">Reference proteome</keyword>
<evidence type="ECO:0000256" key="8">
    <source>
        <dbReference type="SAM" id="Phobius"/>
    </source>
</evidence>
<evidence type="ECO:0000256" key="4">
    <source>
        <dbReference type="ARBA" id="ARBA00023157"/>
    </source>
</evidence>
<evidence type="ECO:0000313" key="12">
    <source>
        <dbReference type="Proteomes" id="UP000694557"/>
    </source>
</evidence>
<keyword evidence="2 8" id="KW-1133">Transmembrane helix</keyword>
<comment type="subcellular location">
    <subcellularLocation>
        <location evidence="6">Endomembrane system</location>
        <topology evidence="6">Single-pass type I membrane protein</topology>
    </subcellularLocation>
</comment>
<accession>A0A8C7JXD1</accession>
<dbReference type="PANTHER" id="PTHR15923">
    <property type="entry name" value="TRANSMEMBRANE AND IMMUNOGLOBULIN DOMAIN-CONTAINING PROTEIN"/>
    <property type="match status" value="1"/>
</dbReference>
<name>A0A8C7JXD1_ONCKI</name>
<keyword evidence="4" id="KW-1015">Disulfide bond</keyword>
<keyword evidence="5" id="KW-0393">Immunoglobulin domain</keyword>
<evidence type="ECO:0000256" key="9">
    <source>
        <dbReference type="SAM" id="SignalP"/>
    </source>
</evidence>
<feature type="domain" description="LISCH7" evidence="10">
    <location>
        <begin position="226"/>
        <end position="273"/>
    </location>
</feature>
<dbReference type="InterPro" id="IPR008664">
    <property type="entry name" value="LISCH7"/>
</dbReference>
<dbReference type="InterPro" id="IPR051874">
    <property type="entry name" value="Ig-like_domain-LISCH7"/>
</dbReference>
<proteinExistence type="predicted"/>
<dbReference type="GeneTree" id="ENSGT00950000183058"/>
<evidence type="ECO:0000256" key="7">
    <source>
        <dbReference type="SAM" id="MobiDB-lite"/>
    </source>
</evidence>
<dbReference type="SUPFAM" id="SSF48726">
    <property type="entry name" value="Immunoglobulin"/>
    <property type="match status" value="1"/>
</dbReference>
<feature type="compositionally biased region" description="Basic and acidic residues" evidence="7">
    <location>
        <begin position="478"/>
        <end position="545"/>
    </location>
</feature>
<feature type="compositionally biased region" description="Pro residues" evidence="7">
    <location>
        <begin position="624"/>
        <end position="636"/>
    </location>
</feature>
<keyword evidence="3 8" id="KW-0472">Membrane</keyword>
<reference evidence="11" key="2">
    <citation type="submission" date="2025-09" db="UniProtKB">
        <authorList>
            <consortium name="Ensembl"/>
        </authorList>
    </citation>
    <scope>IDENTIFICATION</scope>
</reference>
<feature type="region of interest" description="Disordered" evidence="7">
    <location>
        <begin position="392"/>
        <end position="682"/>
    </location>
</feature>
<evidence type="ECO:0000259" key="10">
    <source>
        <dbReference type="Pfam" id="PF05624"/>
    </source>
</evidence>
<dbReference type="GO" id="GO:0005886">
    <property type="term" value="C:plasma membrane"/>
    <property type="evidence" value="ECO:0007669"/>
    <property type="project" value="TreeGrafter"/>
</dbReference>
<dbReference type="Ensembl" id="ENSOKIT00005095146.1">
    <property type="protein sequence ID" value="ENSOKIP00005089024.1"/>
    <property type="gene ID" value="ENSOKIG00005038798.1"/>
</dbReference>
<feature type="region of interest" description="Disordered" evidence="7">
    <location>
        <begin position="344"/>
        <end position="372"/>
    </location>
</feature>
<feature type="compositionally biased region" description="Polar residues" evidence="7">
    <location>
        <begin position="442"/>
        <end position="453"/>
    </location>
</feature>
<evidence type="ECO:0000256" key="3">
    <source>
        <dbReference type="ARBA" id="ARBA00023136"/>
    </source>
</evidence>
<dbReference type="Proteomes" id="UP000694557">
    <property type="component" value="Unassembled WGS sequence"/>
</dbReference>
<dbReference type="InterPro" id="IPR036179">
    <property type="entry name" value="Ig-like_dom_sf"/>
</dbReference>
<dbReference type="AlphaFoldDB" id="A0A8C7JXD1"/>
<evidence type="ECO:0000256" key="1">
    <source>
        <dbReference type="ARBA" id="ARBA00022692"/>
    </source>
</evidence>
<dbReference type="Pfam" id="PF05624">
    <property type="entry name" value="LSR"/>
    <property type="match status" value="1"/>
</dbReference>
<organism evidence="11 12">
    <name type="scientific">Oncorhynchus kisutch</name>
    <name type="common">Coho salmon</name>
    <name type="synonym">Salmo kisutch</name>
    <dbReference type="NCBI Taxonomy" id="8019"/>
    <lineage>
        <taxon>Eukaryota</taxon>
        <taxon>Metazoa</taxon>
        <taxon>Chordata</taxon>
        <taxon>Craniata</taxon>
        <taxon>Vertebrata</taxon>
        <taxon>Euteleostomi</taxon>
        <taxon>Actinopterygii</taxon>
        <taxon>Neopterygii</taxon>
        <taxon>Teleostei</taxon>
        <taxon>Protacanthopterygii</taxon>
        <taxon>Salmoniformes</taxon>
        <taxon>Salmonidae</taxon>
        <taxon>Salmoninae</taxon>
        <taxon>Oncorhynchus</taxon>
    </lineage>
</organism>
<feature type="signal peptide" evidence="9">
    <location>
        <begin position="1"/>
        <end position="18"/>
    </location>
</feature>
<evidence type="ECO:0000256" key="2">
    <source>
        <dbReference type="ARBA" id="ARBA00022989"/>
    </source>
</evidence>
<dbReference type="GO" id="GO:0012505">
    <property type="term" value="C:endomembrane system"/>
    <property type="evidence" value="ECO:0007669"/>
    <property type="project" value="UniProtKB-SubCell"/>
</dbReference>
<evidence type="ECO:0000256" key="6">
    <source>
        <dbReference type="ARBA" id="ARBA00046288"/>
    </source>
</evidence>